<proteinExistence type="predicted"/>
<reference evidence="1 2" key="1">
    <citation type="journal article" date="2020" name="Cell">
        <title>Large-Scale Comparative Analyses of Tick Genomes Elucidate Their Genetic Diversity and Vector Capacities.</title>
        <authorList>
            <consortium name="Tick Genome and Microbiome Consortium (TIGMIC)"/>
            <person name="Jia N."/>
            <person name="Wang J."/>
            <person name="Shi W."/>
            <person name="Du L."/>
            <person name="Sun Y."/>
            <person name="Zhan W."/>
            <person name="Jiang J.F."/>
            <person name="Wang Q."/>
            <person name="Zhang B."/>
            <person name="Ji P."/>
            <person name="Bell-Sakyi L."/>
            <person name="Cui X.M."/>
            <person name="Yuan T.T."/>
            <person name="Jiang B.G."/>
            <person name="Yang W.F."/>
            <person name="Lam T.T."/>
            <person name="Chang Q.C."/>
            <person name="Ding S.J."/>
            <person name="Wang X.J."/>
            <person name="Zhu J.G."/>
            <person name="Ruan X.D."/>
            <person name="Zhao L."/>
            <person name="Wei J.T."/>
            <person name="Ye R.Z."/>
            <person name="Que T.C."/>
            <person name="Du C.H."/>
            <person name="Zhou Y.H."/>
            <person name="Cheng J.X."/>
            <person name="Dai P.F."/>
            <person name="Guo W.B."/>
            <person name="Han X.H."/>
            <person name="Huang E.J."/>
            <person name="Li L.F."/>
            <person name="Wei W."/>
            <person name="Gao Y.C."/>
            <person name="Liu J.Z."/>
            <person name="Shao H.Z."/>
            <person name="Wang X."/>
            <person name="Wang C.C."/>
            <person name="Yang T.C."/>
            <person name="Huo Q.B."/>
            <person name="Li W."/>
            <person name="Chen H.Y."/>
            <person name="Chen S.E."/>
            <person name="Zhou L.G."/>
            <person name="Ni X.B."/>
            <person name="Tian J.H."/>
            <person name="Sheng Y."/>
            <person name="Liu T."/>
            <person name="Pan Y.S."/>
            <person name="Xia L.Y."/>
            <person name="Li J."/>
            <person name="Zhao F."/>
            <person name="Cao W.C."/>
        </authorList>
    </citation>
    <scope>NUCLEOTIDE SEQUENCE [LARGE SCALE GENOMIC DNA]</scope>
    <source>
        <strain evidence="1">Iper-2018</strain>
    </source>
</reference>
<evidence type="ECO:0000313" key="2">
    <source>
        <dbReference type="Proteomes" id="UP000805193"/>
    </source>
</evidence>
<organism evidence="1 2">
    <name type="scientific">Ixodes persulcatus</name>
    <name type="common">Taiga tick</name>
    <dbReference type="NCBI Taxonomy" id="34615"/>
    <lineage>
        <taxon>Eukaryota</taxon>
        <taxon>Metazoa</taxon>
        <taxon>Ecdysozoa</taxon>
        <taxon>Arthropoda</taxon>
        <taxon>Chelicerata</taxon>
        <taxon>Arachnida</taxon>
        <taxon>Acari</taxon>
        <taxon>Parasitiformes</taxon>
        <taxon>Ixodida</taxon>
        <taxon>Ixodoidea</taxon>
        <taxon>Ixodidae</taxon>
        <taxon>Ixodinae</taxon>
        <taxon>Ixodes</taxon>
    </lineage>
</organism>
<dbReference type="EMBL" id="JABSTQ010011396">
    <property type="protein sequence ID" value="KAG0411877.1"/>
    <property type="molecule type" value="Genomic_DNA"/>
</dbReference>
<sequence length="424" mass="47483">MTPLVFITLVVVSLWCADAATVDKGDGGYENVVVAIGKDVVYHKDIIVNLKALFRKASAFLLEATKGKFYFKSVMISVPMSWPKKSGRKEVWEDPFDKADVQVVSGLTEPGTLNPGRSFPEDFNPVRLPAEFLRDLNTTSTKKFGKPEYHLIHHWANHRYGVFSEHATTPDKEVYCSHGKRQATRCSEEIGVNMTEIPGAHCPKDDACMGEEDECNVTFFQANPQAKASIIYGKTQPYAVPPDPRCQRCKDPEALPNLEHALDSPRTEAIEKLPADHRPQRLTDWHIQFCDNDTHTPDALNLQNDRYLGRSTWDVITKHDDYVGGTDSPYAPVLAHERCPTALTKLGIAFVIFMRTTLVPVNKWDHDVTKQQVALRYQFLGRPGGVNCGDELAASVVLKMRRTALSNNMIWLAGTSKGAENRKD</sequence>
<protein>
    <submittedName>
        <fullName evidence="1">Uncharacterized protein</fullName>
    </submittedName>
</protein>
<keyword evidence="2" id="KW-1185">Reference proteome</keyword>
<dbReference type="Proteomes" id="UP000805193">
    <property type="component" value="Unassembled WGS sequence"/>
</dbReference>
<accession>A0AC60NXJ3</accession>
<evidence type="ECO:0000313" key="1">
    <source>
        <dbReference type="EMBL" id="KAG0411877.1"/>
    </source>
</evidence>
<gene>
    <name evidence="1" type="ORF">HPB47_010987</name>
</gene>
<comment type="caution">
    <text evidence="1">The sequence shown here is derived from an EMBL/GenBank/DDBJ whole genome shotgun (WGS) entry which is preliminary data.</text>
</comment>
<name>A0AC60NXJ3_IXOPE</name>